<comment type="caution">
    <text evidence="5">The sequence shown here is derived from an EMBL/GenBank/DDBJ whole genome shotgun (WGS) entry which is preliminary data.</text>
</comment>
<keyword evidence="2" id="KW-0175">Coiled coil</keyword>
<name>A0A388KL13_CHABU</name>
<dbReference type="InterPro" id="IPR040661">
    <property type="entry name" value="LZ3wCH"/>
</dbReference>
<dbReference type="Pfam" id="PF18517">
    <property type="entry name" value="LZ3wCH"/>
    <property type="match status" value="1"/>
</dbReference>
<keyword evidence="3" id="KW-0539">Nucleus</keyword>
<comment type="subcellular location">
    <subcellularLocation>
        <location evidence="1">Nucleus</location>
    </subcellularLocation>
</comment>
<evidence type="ECO:0000256" key="1">
    <source>
        <dbReference type="ARBA" id="ARBA00004123"/>
    </source>
</evidence>
<dbReference type="GO" id="GO:0005634">
    <property type="term" value="C:nucleus"/>
    <property type="evidence" value="ECO:0007669"/>
    <property type="project" value="UniProtKB-SubCell"/>
</dbReference>
<organism evidence="5 6">
    <name type="scientific">Chara braunii</name>
    <name type="common">Braun's stonewort</name>
    <dbReference type="NCBI Taxonomy" id="69332"/>
    <lineage>
        <taxon>Eukaryota</taxon>
        <taxon>Viridiplantae</taxon>
        <taxon>Streptophyta</taxon>
        <taxon>Charophyceae</taxon>
        <taxon>Charales</taxon>
        <taxon>Characeae</taxon>
        <taxon>Chara</taxon>
    </lineage>
</organism>
<evidence type="ECO:0000313" key="6">
    <source>
        <dbReference type="Proteomes" id="UP000265515"/>
    </source>
</evidence>
<dbReference type="OrthoDB" id="273345at2759"/>
<evidence type="ECO:0000256" key="3">
    <source>
        <dbReference type="ARBA" id="ARBA00023242"/>
    </source>
</evidence>
<dbReference type="Proteomes" id="UP000265515">
    <property type="component" value="Unassembled WGS sequence"/>
</dbReference>
<evidence type="ECO:0000313" key="5">
    <source>
        <dbReference type="EMBL" id="GBG70749.1"/>
    </source>
</evidence>
<keyword evidence="6" id="KW-1185">Reference proteome</keyword>
<dbReference type="EMBL" id="BFEA01000135">
    <property type="protein sequence ID" value="GBG70749.1"/>
    <property type="molecule type" value="Genomic_DNA"/>
</dbReference>
<sequence length="89" mass="10522">MTRIDRSATEGDLYEMRHRAELQQYAENDPEVLNNLKDVSKRAYDAANRWTDNIFALQQWCSNSFPQAAEELQKVYQEVGIEEDFDYIE</sequence>
<proteinExistence type="predicted"/>
<feature type="domain" description="Leucine zipper with capping helix" evidence="4">
    <location>
        <begin position="31"/>
        <end position="88"/>
    </location>
</feature>
<accession>A0A388KL13</accession>
<evidence type="ECO:0000256" key="2">
    <source>
        <dbReference type="ARBA" id="ARBA00023054"/>
    </source>
</evidence>
<gene>
    <name evidence="5" type="ORF">CBR_g8047</name>
</gene>
<evidence type="ECO:0000259" key="4">
    <source>
        <dbReference type="Pfam" id="PF18517"/>
    </source>
</evidence>
<reference evidence="5 6" key="1">
    <citation type="journal article" date="2018" name="Cell">
        <title>The Chara Genome: Secondary Complexity and Implications for Plant Terrestrialization.</title>
        <authorList>
            <person name="Nishiyama T."/>
            <person name="Sakayama H."/>
            <person name="Vries J.D."/>
            <person name="Buschmann H."/>
            <person name="Saint-Marcoux D."/>
            <person name="Ullrich K.K."/>
            <person name="Haas F.B."/>
            <person name="Vanderstraeten L."/>
            <person name="Becker D."/>
            <person name="Lang D."/>
            <person name="Vosolsobe S."/>
            <person name="Rombauts S."/>
            <person name="Wilhelmsson P.K.I."/>
            <person name="Janitza P."/>
            <person name="Kern R."/>
            <person name="Heyl A."/>
            <person name="Rumpler F."/>
            <person name="Villalobos L.I.A.C."/>
            <person name="Clay J.M."/>
            <person name="Skokan R."/>
            <person name="Toyoda A."/>
            <person name="Suzuki Y."/>
            <person name="Kagoshima H."/>
            <person name="Schijlen E."/>
            <person name="Tajeshwar N."/>
            <person name="Catarino B."/>
            <person name="Hetherington A.J."/>
            <person name="Saltykova A."/>
            <person name="Bonnot C."/>
            <person name="Breuninger H."/>
            <person name="Symeonidi A."/>
            <person name="Radhakrishnan G.V."/>
            <person name="Van Nieuwerburgh F."/>
            <person name="Deforce D."/>
            <person name="Chang C."/>
            <person name="Karol K.G."/>
            <person name="Hedrich R."/>
            <person name="Ulvskov P."/>
            <person name="Glockner G."/>
            <person name="Delwiche C.F."/>
            <person name="Petrasek J."/>
            <person name="Van de Peer Y."/>
            <person name="Friml J."/>
            <person name="Beilby M."/>
            <person name="Dolan L."/>
            <person name="Kohara Y."/>
            <person name="Sugano S."/>
            <person name="Fujiyama A."/>
            <person name="Delaux P.-M."/>
            <person name="Quint M."/>
            <person name="TheiBen G."/>
            <person name="Hagemann M."/>
            <person name="Harholt J."/>
            <person name="Dunand C."/>
            <person name="Zachgo S."/>
            <person name="Langdale J."/>
            <person name="Maumus F."/>
            <person name="Straeten D.V.D."/>
            <person name="Gould S.B."/>
            <person name="Rensing S.A."/>
        </authorList>
    </citation>
    <scope>NUCLEOTIDE SEQUENCE [LARGE SCALE GENOMIC DNA]</scope>
    <source>
        <strain evidence="5 6">S276</strain>
    </source>
</reference>
<dbReference type="STRING" id="69332.A0A388KL13"/>
<dbReference type="Gramene" id="GBG70749">
    <property type="protein sequence ID" value="GBG70749"/>
    <property type="gene ID" value="CBR_g8047"/>
</dbReference>
<protein>
    <recommendedName>
        <fullName evidence="4">Leucine zipper with capping helix domain-containing protein</fullName>
    </recommendedName>
</protein>
<dbReference type="AlphaFoldDB" id="A0A388KL13"/>